<evidence type="ECO:0000313" key="3">
    <source>
        <dbReference type="Proteomes" id="UP000092884"/>
    </source>
</evidence>
<organism evidence="2 3">
    <name type="scientific">Helicobacter enhydrae</name>
    <dbReference type="NCBI Taxonomy" id="222136"/>
    <lineage>
        <taxon>Bacteria</taxon>
        <taxon>Pseudomonadati</taxon>
        <taxon>Campylobacterota</taxon>
        <taxon>Epsilonproteobacteria</taxon>
        <taxon>Campylobacterales</taxon>
        <taxon>Helicobacteraceae</taxon>
        <taxon>Helicobacter</taxon>
    </lineage>
</organism>
<feature type="coiled-coil region" evidence="1">
    <location>
        <begin position="72"/>
        <end position="99"/>
    </location>
</feature>
<dbReference type="Proteomes" id="UP000092884">
    <property type="component" value="Chromosome"/>
</dbReference>
<dbReference type="EMBL" id="CP016503">
    <property type="protein sequence ID" value="ANV97309.1"/>
    <property type="molecule type" value="Genomic_DNA"/>
</dbReference>
<evidence type="ECO:0000313" key="2">
    <source>
        <dbReference type="EMBL" id="ANV97309.1"/>
    </source>
</evidence>
<dbReference type="KEGG" id="het:BBW65_00020"/>
<dbReference type="OrthoDB" id="5339222at2"/>
<dbReference type="RefSeq" id="WP_066338089.1">
    <property type="nucleotide sequence ID" value="NZ_CP016503.1"/>
</dbReference>
<protein>
    <submittedName>
        <fullName evidence="2">Uncharacterized protein</fullName>
    </submittedName>
</protein>
<keyword evidence="1" id="KW-0175">Coiled coil</keyword>
<gene>
    <name evidence="2" type="ORF">BBW65_00020</name>
</gene>
<accession>A0A1B1U3H6</accession>
<name>A0A1B1U3H6_9HELI</name>
<evidence type="ECO:0000256" key="1">
    <source>
        <dbReference type="SAM" id="Coils"/>
    </source>
</evidence>
<keyword evidence="3" id="KW-1185">Reference proteome</keyword>
<dbReference type="AlphaFoldDB" id="A0A1B1U3H6"/>
<sequence length="165" mass="19391">MEFLRECRECGIETRIVESALKVDVRQVEKIGGETYEEYIQLNRVQESGIERWLKHAKGRDYDGDELMLDLLVEMFKKIEKLEKMLAQTQDNLLTLHQQITTSHIGHGVLCFQESVLKKGGIYYGRLFLPFFQKKLCPAIYKPIVHKLQKLSKWVTQIRDNMTLM</sequence>
<proteinExistence type="predicted"/>
<reference evidence="3" key="1">
    <citation type="submission" date="2016-07" db="EMBL/GenBank/DDBJ databases">
        <authorList>
            <person name="Florea S."/>
            <person name="Webb J.S."/>
            <person name="Jaromczyk J."/>
            <person name="Schardl C.L."/>
        </authorList>
    </citation>
    <scope>NUCLEOTIDE SEQUENCE [LARGE SCALE GENOMIC DNA]</scope>
    <source>
        <strain evidence="3">MIT 01-6242</strain>
    </source>
</reference>